<dbReference type="PANTHER" id="PTHR48081:SF6">
    <property type="entry name" value="PEPTIDASE S9 PROLYL OLIGOPEPTIDASE CATALYTIC DOMAIN-CONTAINING PROTEIN"/>
    <property type="match status" value="1"/>
</dbReference>
<name>A0A078KK90_9FIRM</name>
<dbReference type="InterPro" id="IPR050300">
    <property type="entry name" value="GDXG_lipolytic_enzyme"/>
</dbReference>
<feature type="domain" description="BD-FAE-like" evidence="2">
    <location>
        <begin position="87"/>
        <end position="249"/>
    </location>
</feature>
<dbReference type="Pfam" id="PF20434">
    <property type="entry name" value="BD-FAE"/>
    <property type="match status" value="1"/>
</dbReference>
<dbReference type="EMBL" id="LM995447">
    <property type="protein sequence ID" value="CDZ24096.1"/>
    <property type="molecule type" value="Genomic_DNA"/>
</dbReference>
<evidence type="ECO:0000313" key="4">
    <source>
        <dbReference type="Proteomes" id="UP000032431"/>
    </source>
</evidence>
<keyword evidence="4" id="KW-1185">Reference proteome</keyword>
<evidence type="ECO:0000313" key="3">
    <source>
        <dbReference type="EMBL" id="CDZ24096.1"/>
    </source>
</evidence>
<dbReference type="GO" id="GO:0016787">
    <property type="term" value="F:hydrolase activity"/>
    <property type="evidence" value="ECO:0007669"/>
    <property type="project" value="UniProtKB-KW"/>
</dbReference>
<evidence type="ECO:0000259" key="2">
    <source>
        <dbReference type="Pfam" id="PF20434"/>
    </source>
</evidence>
<accession>A0A078KK90</accession>
<dbReference type="Proteomes" id="UP000032431">
    <property type="component" value="Chromosome I"/>
</dbReference>
<proteinExistence type="predicted"/>
<dbReference type="AlphaFoldDB" id="A0A078KK90"/>
<dbReference type="InterPro" id="IPR029058">
    <property type="entry name" value="AB_hydrolase_fold"/>
</dbReference>
<dbReference type="KEGG" id="ccel:CCDG5_0979"/>
<dbReference type="STRING" id="29343.CCDG5_0979"/>
<dbReference type="Gene3D" id="3.40.50.1820">
    <property type="entry name" value="alpha/beta hydrolase"/>
    <property type="match status" value="1"/>
</dbReference>
<dbReference type="PATRIC" id="fig|29343.3.peg.1032"/>
<dbReference type="HOGENOM" id="CLU_012494_5_1_9"/>
<keyword evidence="1" id="KW-0378">Hydrolase</keyword>
<dbReference type="InterPro" id="IPR049492">
    <property type="entry name" value="BD-FAE-like_dom"/>
</dbReference>
<dbReference type="PANTHER" id="PTHR48081">
    <property type="entry name" value="AB HYDROLASE SUPERFAMILY PROTEIN C4A8.06C"/>
    <property type="match status" value="1"/>
</dbReference>
<reference evidence="4" key="1">
    <citation type="submission" date="2014-07" db="EMBL/GenBank/DDBJ databases">
        <authorList>
            <person name="Wibberg D."/>
        </authorList>
    </citation>
    <scope>NUCLEOTIDE SEQUENCE [LARGE SCALE GENOMIC DNA]</scope>
    <source>
        <strain evidence="4">DG5</strain>
    </source>
</reference>
<gene>
    <name evidence="3" type="ORF">CCDG5_0979</name>
</gene>
<dbReference type="SUPFAM" id="SSF53474">
    <property type="entry name" value="alpha/beta-Hydrolases"/>
    <property type="match status" value="1"/>
</dbReference>
<organism evidence="3 4">
    <name type="scientific">[Clostridium] cellulosi</name>
    <dbReference type="NCBI Taxonomy" id="29343"/>
    <lineage>
        <taxon>Bacteria</taxon>
        <taxon>Bacillati</taxon>
        <taxon>Bacillota</taxon>
        <taxon>Clostridia</taxon>
        <taxon>Eubacteriales</taxon>
        <taxon>Oscillospiraceae</taxon>
        <taxon>Oscillospiraceae incertae sedis</taxon>
    </lineage>
</organism>
<sequence>MLHKVFKLRELFPELAKESLESLSEARRKHIESVGKANECWAAYREPTLTAYCPDVSPEIDKTSKRISILICPGGSYEFCSFREAEPIALAFNALGYNAFVLNYSVAPVRYPQALLEVSASMALIRNKAEIFHADPQKIAVCGFSAGGHLAASLGVFWNEEFISDTLGIEKCSNKPNAMILGYPVITSGEYTHQGSMNCLLGKNAPKELVEKMSLELQVSENTPPAFIWHTFEDDCVPCENALLFANALRKKNIPFELHIFQNGGHGLSLCNKVTSKFDEQNIPHVSNWFQLCHEWLEVLFNS</sequence>
<protein>
    <submittedName>
        <fullName evidence="3">Acetyl esterase</fullName>
    </submittedName>
</protein>
<evidence type="ECO:0000256" key="1">
    <source>
        <dbReference type="ARBA" id="ARBA00022801"/>
    </source>
</evidence>
<dbReference type="OrthoDB" id="9794725at2"/>